<dbReference type="InParanoid" id="A0A132BEG6"/>
<dbReference type="GeneID" id="28831225"/>
<dbReference type="Proteomes" id="UP000070700">
    <property type="component" value="Unassembled WGS sequence"/>
</dbReference>
<dbReference type="KEGG" id="psco:LY89DRAFT_760222"/>
<evidence type="ECO:0000313" key="1">
    <source>
        <dbReference type="EMBL" id="KUJ10399.1"/>
    </source>
</evidence>
<gene>
    <name evidence="1" type="ORF">LY89DRAFT_760222</name>
</gene>
<accession>A0A132BEG6</accession>
<name>A0A132BEG6_MOLSC</name>
<evidence type="ECO:0000313" key="2">
    <source>
        <dbReference type="Proteomes" id="UP000070700"/>
    </source>
</evidence>
<dbReference type="STRING" id="149040.A0A132BEG6"/>
<dbReference type="EMBL" id="KQ947429">
    <property type="protein sequence ID" value="KUJ10399.1"/>
    <property type="molecule type" value="Genomic_DNA"/>
</dbReference>
<sequence>MQVKMAYDFTPEQLAGMLEFIEESLEAELWEIPKMNLLLLTLMRAFDPSPTYRPMSVHLQARSRLQIRTNDLNCPDPLLQMAKAAELIHPGRSDTIVTLCMPTNIQQFFDASYDTRNLEEIWKKAIRRNAKVTGTKMLGRAINVAMFYLRKELASPTFVENLKTMTDHELIEHFADMLDKEDIGYIYSEAWKAMSMIYVWHDGERPDAADLTAVPPRATHGPEESIRRDLRLYTKLGAGILIRHVLVDVVMKSVNDEDITPSSSTAG</sequence>
<organism evidence="1 2">
    <name type="scientific">Mollisia scopiformis</name>
    <name type="common">Conifer needle endophyte fungus</name>
    <name type="synonym">Phialocephala scopiformis</name>
    <dbReference type="NCBI Taxonomy" id="149040"/>
    <lineage>
        <taxon>Eukaryota</taxon>
        <taxon>Fungi</taxon>
        <taxon>Dikarya</taxon>
        <taxon>Ascomycota</taxon>
        <taxon>Pezizomycotina</taxon>
        <taxon>Leotiomycetes</taxon>
        <taxon>Helotiales</taxon>
        <taxon>Mollisiaceae</taxon>
        <taxon>Mollisia</taxon>
    </lineage>
</organism>
<protein>
    <submittedName>
        <fullName evidence="1">Uncharacterized protein</fullName>
    </submittedName>
</protein>
<dbReference type="RefSeq" id="XP_018064754.1">
    <property type="nucleotide sequence ID" value="XM_018221499.1"/>
</dbReference>
<keyword evidence="2" id="KW-1185">Reference proteome</keyword>
<reference evidence="1 2" key="1">
    <citation type="submission" date="2015-10" db="EMBL/GenBank/DDBJ databases">
        <title>Full genome of DAOMC 229536 Phialocephala scopiformis, a fungal endophyte of spruce producing the potent anti-insectan compound rugulosin.</title>
        <authorList>
            <consortium name="DOE Joint Genome Institute"/>
            <person name="Walker A.K."/>
            <person name="Frasz S.L."/>
            <person name="Seifert K.A."/>
            <person name="Miller J.D."/>
            <person name="Mondo S.J."/>
            <person name="Labutti K."/>
            <person name="Lipzen A."/>
            <person name="Dockter R."/>
            <person name="Kennedy M."/>
            <person name="Grigoriev I.V."/>
            <person name="Spatafora J.W."/>
        </authorList>
    </citation>
    <scope>NUCLEOTIDE SEQUENCE [LARGE SCALE GENOMIC DNA]</scope>
    <source>
        <strain evidence="1 2">CBS 120377</strain>
    </source>
</reference>
<dbReference type="AlphaFoldDB" id="A0A132BEG6"/>
<proteinExistence type="predicted"/>